<dbReference type="RefSeq" id="WP_380856654.1">
    <property type="nucleotide sequence ID" value="NZ_JBHRXV010000001.1"/>
</dbReference>
<keyword evidence="3" id="KW-1185">Reference proteome</keyword>
<keyword evidence="1" id="KW-0732">Signal</keyword>
<name>A0ABV7X5Y8_9SPHN</name>
<dbReference type="Proteomes" id="UP001595615">
    <property type="component" value="Unassembled WGS sequence"/>
</dbReference>
<gene>
    <name evidence="2" type="ORF">ACFOMD_03115</name>
</gene>
<evidence type="ECO:0000313" key="3">
    <source>
        <dbReference type="Proteomes" id="UP001595615"/>
    </source>
</evidence>
<reference evidence="3" key="1">
    <citation type="journal article" date="2019" name="Int. J. Syst. Evol. Microbiol.">
        <title>The Global Catalogue of Microorganisms (GCM) 10K type strain sequencing project: providing services to taxonomists for standard genome sequencing and annotation.</title>
        <authorList>
            <consortium name="The Broad Institute Genomics Platform"/>
            <consortium name="The Broad Institute Genome Sequencing Center for Infectious Disease"/>
            <person name="Wu L."/>
            <person name="Ma J."/>
        </authorList>
    </citation>
    <scope>NUCLEOTIDE SEQUENCE [LARGE SCALE GENOMIC DNA]</scope>
    <source>
        <strain evidence="3">KCTC 42644</strain>
    </source>
</reference>
<dbReference type="InterPro" id="IPR030972">
    <property type="entry name" value="UrcA_uranyl"/>
</dbReference>
<dbReference type="NCBIfam" id="TIGR04433">
    <property type="entry name" value="UrcA_uranyl"/>
    <property type="match status" value="1"/>
</dbReference>
<feature type="chain" id="PRO_5045770026" evidence="1">
    <location>
        <begin position="28"/>
        <end position="96"/>
    </location>
</feature>
<evidence type="ECO:0000256" key="1">
    <source>
        <dbReference type="SAM" id="SignalP"/>
    </source>
</evidence>
<evidence type="ECO:0000313" key="2">
    <source>
        <dbReference type="EMBL" id="MFC3711544.1"/>
    </source>
</evidence>
<organism evidence="2 3">
    <name type="scientific">Sphingoaurantiacus capsulatus</name>
    <dbReference type="NCBI Taxonomy" id="1771310"/>
    <lineage>
        <taxon>Bacteria</taxon>
        <taxon>Pseudomonadati</taxon>
        <taxon>Pseudomonadota</taxon>
        <taxon>Alphaproteobacteria</taxon>
        <taxon>Sphingomonadales</taxon>
        <taxon>Sphingosinicellaceae</taxon>
        <taxon>Sphingoaurantiacus</taxon>
    </lineage>
</organism>
<comment type="caution">
    <text evidence="2">The sequence shown here is derived from an EMBL/GenBank/DDBJ whole genome shotgun (WGS) entry which is preliminary data.</text>
</comment>
<proteinExistence type="predicted"/>
<dbReference type="EMBL" id="JBHRXV010000001">
    <property type="protein sequence ID" value="MFC3711544.1"/>
    <property type="molecule type" value="Genomic_DNA"/>
</dbReference>
<sequence length="96" mass="9899">MTAPLAKNLICTLGAAAVSLTFMSAAAGPARAGAATVSVADLDLSKAAGQEMLVRRVKAAADAVCGEGRSAREQRDRRRCVAEAMDDAFMFAPTRA</sequence>
<feature type="signal peptide" evidence="1">
    <location>
        <begin position="1"/>
        <end position="27"/>
    </location>
</feature>
<protein>
    <submittedName>
        <fullName evidence="2">UrcA family protein</fullName>
    </submittedName>
</protein>
<accession>A0ABV7X5Y8</accession>